<reference evidence="1" key="1">
    <citation type="submission" date="2023-09" db="UniProtKB">
        <authorList>
            <consortium name="Ensembl"/>
        </authorList>
    </citation>
    <scope>IDENTIFICATION</scope>
</reference>
<dbReference type="GeneTree" id="ENSGT00950000185288"/>
<sequence length="74" mass="8448">MPFKQVFWQSGEDQVSSLTWEKNLESLKQGLRILILVPQIINGKTIITFCKVLKRQIVLLKTLLKIDGIFGFSG</sequence>
<dbReference type="OMA" id="ILMPQIM"/>
<organism evidence="1">
    <name type="scientific">Balaenoptera musculus</name>
    <name type="common">Blue whale</name>
    <dbReference type="NCBI Taxonomy" id="9771"/>
    <lineage>
        <taxon>Eukaryota</taxon>
        <taxon>Metazoa</taxon>
        <taxon>Chordata</taxon>
        <taxon>Craniata</taxon>
        <taxon>Vertebrata</taxon>
        <taxon>Euteleostomi</taxon>
        <taxon>Mammalia</taxon>
        <taxon>Eutheria</taxon>
        <taxon>Laurasiatheria</taxon>
        <taxon>Artiodactyla</taxon>
        <taxon>Whippomorpha</taxon>
        <taxon>Cetacea</taxon>
        <taxon>Mysticeti</taxon>
        <taxon>Balaenopteridae</taxon>
        <taxon>Balaenoptera</taxon>
    </lineage>
</organism>
<dbReference type="AlphaFoldDB" id="A0A8C0CCI6"/>
<accession>A0A8C0CCI6</accession>
<name>A0A8C0CCI6_BALMU</name>
<protein>
    <submittedName>
        <fullName evidence="1">Uncharacterized protein</fullName>
    </submittedName>
</protein>
<dbReference type="Ensembl" id="ENSBMST00010004755.1">
    <property type="protein sequence ID" value="ENSBMSP00010004324.1"/>
    <property type="gene ID" value="ENSBMSG00010003184.1"/>
</dbReference>
<proteinExistence type="predicted"/>
<evidence type="ECO:0000313" key="1">
    <source>
        <dbReference type="Ensembl" id="ENSBMSP00010004324.1"/>
    </source>
</evidence>